<organism evidence="3 4">
    <name type="scientific">Desulfofervidus auxilii</name>
    <dbReference type="NCBI Taxonomy" id="1621989"/>
    <lineage>
        <taxon>Bacteria</taxon>
        <taxon>Pseudomonadati</taxon>
        <taxon>Thermodesulfobacteriota</taxon>
        <taxon>Candidatus Desulfofervidia</taxon>
        <taxon>Candidatus Desulfofervidales</taxon>
        <taxon>Candidatus Desulfofervidaceae</taxon>
        <taxon>Candidatus Desulfofervidus</taxon>
    </lineage>
</organism>
<dbReference type="AlphaFoldDB" id="A0A7U4TIV2"/>
<name>A0A7U4TIV2_DESA2</name>
<evidence type="ECO:0000313" key="4">
    <source>
        <dbReference type="Proteomes" id="UP000070560"/>
    </source>
</evidence>
<dbReference type="InterPro" id="IPR056471">
    <property type="entry name" value="HD-CE"/>
</dbReference>
<protein>
    <submittedName>
        <fullName evidence="3">Initiation factor 2B related protein</fullName>
    </submittedName>
</protein>
<sequence length="691" mass="79868">MSEEIEWVEAPYDVPFKNLKNNVGEVLKRFDQQLFTLHDANHCRHVERMVKAILVKAMERTNIELSPLERFLLFSAVWVHDVGMDDKIAEEYFKTMMGEALLDRKREEHHYISAWYLLKYYEEIFSKPTKILDKLHYDLERYVRSIAVIIRYHRKIESLDTCPKTDYIKGEIIRLRLLSAILRLADTLHIDSTRVDPNLYAMVQIAAFDRAARLHWLKSFFVSNVHINPETQTISVTLDLPDHNLFAGYVGKSRSPTMGDIWKLPKKIDEQIKNLEYIINSDIKEDLVAVNKIFTDYKMPTYVRVKIQRRVVPGFSIDAYNEFVSLLSELDMLFSPYTSKVIKRALECLRSFQKHDFKNRIENFQSQLRQMLVYFDQILAKRPCHLGLRKIRDLVELVQRDLNRCLPSHPNPGELIGSFQAKLGQIANLIENSMDSAKEKIAGKCKEVIGEEAESIFLFGYSSTVLKLLGKMAVKEPHARNRLKIFVLECSGKRKFTHSNLLEYNDGLRYAIDISKLGYKKVFIIPDTAFPSLLNMGATATDISQVVREIEPPDPGRSVVLFGTNGIDENGDCGHTSGHLMVCIIAGYFKVPVKVVTHSFKIGTIPWNLQARREGDWLTTQPNLVEDMRDSGVQLFNPREDKIPFNLVSEIYTENIDIRGSKSEKKNQLAELLKFSRESFEKLKYCLQQCQ</sequence>
<evidence type="ECO:0000256" key="1">
    <source>
        <dbReference type="RuleBase" id="RU003814"/>
    </source>
</evidence>
<dbReference type="InterPro" id="IPR042529">
    <property type="entry name" value="IF_2B-like_C"/>
</dbReference>
<gene>
    <name evidence="3" type="ORF">HS1_001939</name>
</gene>
<proteinExistence type="inferred from homology"/>
<keyword evidence="4" id="KW-1185">Reference proteome</keyword>
<evidence type="ECO:0000259" key="2">
    <source>
        <dbReference type="Pfam" id="PF24391"/>
    </source>
</evidence>
<dbReference type="InterPro" id="IPR037171">
    <property type="entry name" value="NagB/RpiA_transferase-like"/>
</dbReference>
<dbReference type="SUPFAM" id="SSF109604">
    <property type="entry name" value="HD-domain/PDEase-like"/>
    <property type="match status" value="1"/>
</dbReference>
<dbReference type="GO" id="GO:0003743">
    <property type="term" value="F:translation initiation factor activity"/>
    <property type="evidence" value="ECO:0007669"/>
    <property type="project" value="UniProtKB-KW"/>
</dbReference>
<keyword evidence="3" id="KW-0396">Initiation factor</keyword>
<accession>A0A7U4TIV2</accession>
<reference evidence="3 4" key="1">
    <citation type="submission" date="2015-10" db="EMBL/GenBank/DDBJ databases">
        <title>Candidatus Desulfofervidus auxilii, a hydrogenotrophic sulfate-reducing bacterium involved in the thermophilic anaerobic oxidation of methane.</title>
        <authorList>
            <person name="Krukenberg V."/>
            <person name="Richter M."/>
            <person name="Wegener G."/>
        </authorList>
    </citation>
    <scope>NUCLEOTIDE SEQUENCE [LARGE SCALE GENOMIC DNA]</scope>
    <source>
        <strain evidence="3 4">HS1</strain>
    </source>
</reference>
<feature type="domain" description="HD-CE" evidence="2">
    <location>
        <begin position="35"/>
        <end position="244"/>
    </location>
</feature>
<keyword evidence="3" id="KW-0648">Protein biosynthesis</keyword>
<dbReference type="KEGG" id="daw:HS1_001939"/>
<dbReference type="Proteomes" id="UP000070560">
    <property type="component" value="Chromosome"/>
</dbReference>
<dbReference type="Pfam" id="PF24391">
    <property type="entry name" value="HD-CE"/>
    <property type="match status" value="1"/>
</dbReference>
<dbReference type="SUPFAM" id="SSF100950">
    <property type="entry name" value="NagB/RpiA/CoA transferase-like"/>
    <property type="match status" value="1"/>
</dbReference>
<comment type="similarity">
    <text evidence="1">Belongs to the eIF-2B alpha/beta/delta subunits family.</text>
</comment>
<dbReference type="Gene3D" id="3.40.50.10470">
    <property type="entry name" value="Translation initiation factor eif-2b, domain 2"/>
    <property type="match status" value="1"/>
</dbReference>
<dbReference type="InterPro" id="IPR000649">
    <property type="entry name" value="IF-2B-related"/>
</dbReference>
<dbReference type="Gene3D" id="1.10.3210.10">
    <property type="entry name" value="Hypothetical protein af1432"/>
    <property type="match status" value="1"/>
</dbReference>
<dbReference type="Pfam" id="PF01008">
    <property type="entry name" value="IF-2B"/>
    <property type="match status" value="1"/>
</dbReference>
<evidence type="ECO:0000313" key="3">
    <source>
        <dbReference type="EMBL" id="AMM41733.1"/>
    </source>
</evidence>
<dbReference type="EMBL" id="CP013015">
    <property type="protein sequence ID" value="AMM41733.1"/>
    <property type="molecule type" value="Genomic_DNA"/>
</dbReference>